<evidence type="ECO:0000256" key="5">
    <source>
        <dbReference type="ARBA" id="ARBA00023002"/>
    </source>
</evidence>
<dbReference type="EMBL" id="CP017708">
    <property type="protein sequence ID" value="AOY79093.1"/>
    <property type="molecule type" value="Genomic_DNA"/>
</dbReference>
<evidence type="ECO:0000256" key="4">
    <source>
        <dbReference type="ARBA" id="ARBA00022643"/>
    </source>
</evidence>
<sequence length="337" mass="38398">MYLLPSVNINYLNIRNTLRSIRKLFDLFKNYYYDFRRFSQKSALLDEYSTKIRHQGRIIAHYHVIEKGLSLKTPRTGFGTDVVNNLLSILNSYHKQYGLDEIGQVALNTLFSYYQFNLSRGQDNQELLNELNYLKSTIPQKVICITEGGVKHVVKEDIVKPANFNFREFVNSRHSIRNFASGTVPINLIEDAVSMALRTPSVCNRQTWKVHLFSDAEIKKKVLSHQNGNRGFGDTADKILIVTSDLNYFTVPGERNQGFIDGGMFAMSLIHALHSLGIGTCCLNWSVTYKVDQALHRNAGISDSEIIIMMIAIGQLPEQFCVAQSSRRKVQDILITH</sequence>
<protein>
    <submittedName>
        <fullName evidence="7">Nitroreductase family protein</fullName>
    </submittedName>
</protein>
<dbReference type="PANTHER" id="PTHR43673:SF2">
    <property type="entry name" value="NITROREDUCTASE"/>
    <property type="match status" value="1"/>
</dbReference>
<evidence type="ECO:0000313" key="8">
    <source>
        <dbReference type="Proteomes" id="UP000176944"/>
    </source>
</evidence>
<dbReference type="InterPro" id="IPR000415">
    <property type="entry name" value="Nitroreductase-like"/>
</dbReference>
<feature type="domain" description="Nitroreductase" evidence="6">
    <location>
        <begin position="171"/>
        <end position="225"/>
    </location>
</feature>
<evidence type="ECO:0000256" key="2">
    <source>
        <dbReference type="ARBA" id="ARBA00007118"/>
    </source>
</evidence>
<name>A0A1D9FUW0_MOOP1</name>
<comment type="similarity">
    <text evidence="2">Belongs to the nitroreductase family.</text>
</comment>
<dbReference type="InterPro" id="IPR029479">
    <property type="entry name" value="Nitroreductase"/>
</dbReference>
<gene>
    <name evidence="7" type="ORF">BJP36_03375</name>
</gene>
<dbReference type="SUPFAM" id="SSF55469">
    <property type="entry name" value="FMN-dependent nitroreductase-like"/>
    <property type="match status" value="1"/>
</dbReference>
<keyword evidence="4" id="KW-0288">FMN</keyword>
<dbReference type="Gene3D" id="3.40.109.10">
    <property type="entry name" value="NADH Oxidase"/>
    <property type="match status" value="1"/>
</dbReference>
<dbReference type="GO" id="GO:0016491">
    <property type="term" value="F:oxidoreductase activity"/>
    <property type="evidence" value="ECO:0007669"/>
    <property type="project" value="UniProtKB-KW"/>
</dbReference>
<dbReference type="AlphaFoldDB" id="A0A1D9FUW0"/>
<proteinExistence type="inferred from homology"/>
<accession>A0A1D9FUW0</accession>
<dbReference type="Proteomes" id="UP000176944">
    <property type="component" value="Chromosome"/>
</dbReference>
<reference evidence="8" key="1">
    <citation type="submission" date="2016-10" db="EMBL/GenBank/DDBJ databases">
        <title>Comparative genomics uncovers the prolific and rare metabolic potential of the cyanobacterial genus Moorea.</title>
        <authorList>
            <person name="Leao T."/>
            <person name="Castelao G."/>
            <person name="Korobeynikov A."/>
            <person name="Monroe E.A."/>
            <person name="Podell S."/>
            <person name="Glukhov E."/>
            <person name="Allen E."/>
            <person name="Gerwick W.H."/>
            <person name="Gerwick L."/>
        </authorList>
    </citation>
    <scope>NUCLEOTIDE SEQUENCE [LARGE SCALE GENOMIC DNA]</scope>
    <source>
        <strain evidence="8">JHB</strain>
    </source>
</reference>
<evidence type="ECO:0000259" key="6">
    <source>
        <dbReference type="Pfam" id="PF00881"/>
    </source>
</evidence>
<keyword evidence="5" id="KW-0560">Oxidoreductase</keyword>
<dbReference type="Pfam" id="PF00881">
    <property type="entry name" value="Nitroreductase"/>
    <property type="match status" value="1"/>
</dbReference>
<evidence type="ECO:0000313" key="7">
    <source>
        <dbReference type="EMBL" id="AOY79093.1"/>
    </source>
</evidence>
<keyword evidence="3" id="KW-0285">Flavoprotein</keyword>
<evidence type="ECO:0000256" key="3">
    <source>
        <dbReference type="ARBA" id="ARBA00022630"/>
    </source>
</evidence>
<comment type="cofactor">
    <cofactor evidence="1">
        <name>FMN</name>
        <dbReference type="ChEBI" id="CHEBI:58210"/>
    </cofactor>
</comment>
<evidence type="ECO:0000256" key="1">
    <source>
        <dbReference type="ARBA" id="ARBA00001917"/>
    </source>
</evidence>
<dbReference type="PANTHER" id="PTHR43673">
    <property type="entry name" value="NAD(P)H NITROREDUCTASE YDGI-RELATED"/>
    <property type="match status" value="1"/>
</dbReference>
<organism evidence="7 8">
    <name type="scientific">Moorena producens (strain JHB)</name>
    <dbReference type="NCBI Taxonomy" id="1454205"/>
    <lineage>
        <taxon>Bacteria</taxon>
        <taxon>Bacillati</taxon>
        <taxon>Cyanobacteriota</taxon>
        <taxon>Cyanophyceae</taxon>
        <taxon>Coleofasciculales</taxon>
        <taxon>Coleofasciculaceae</taxon>
        <taxon>Moorena</taxon>
    </lineage>
</organism>